<reference evidence="4 5" key="1">
    <citation type="submission" date="2021-03" db="EMBL/GenBank/DDBJ databases">
        <title>Genomic Encyclopedia of Type Strains, Phase IV (KMG-IV): sequencing the most valuable type-strain genomes for metagenomic binning, comparative biology and taxonomic classification.</title>
        <authorList>
            <person name="Goeker M."/>
        </authorList>
    </citation>
    <scope>NUCLEOTIDE SEQUENCE [LARGE SCALE GENOMIC DNA]</scope>
    <source>
        <strain evidence="4 5">DSM 27563</strain>
    </source>
</reference>
<dbReference type="SUPFAM" id="SSF54814">
    <property type="entry name" value="Prokaryotic type KH domain (KH-domain type II)"/>
    <property type="match status" value="1"/>
</dbReference>
<comment type="similarity">
    <text evidence="3">Belongs to the KhpA RNA-binding protein family.</text>
</comment>
<dbReference type="Gene3D" id="3.30.300.20">
    <property type="match status" value="1"/>
</dbReference>
<comment type="subunit">
    <text evidence="3">Forms a complex with KhpB.</text>
</comment>
<dbReference type="HAMAP" id="MF_00088">
    <property type="entry name" value="KhpA"/>
    <property type="match status" value="1"/>
</dbReference>
<dbReference type="Proteomes" id="UP001519306">
    <property type="component" value="Unassembled WGS sequence"/>
</dbReference>
<accession>A0ABS4KBM1</accession>
<keyword evidence="1 3" id="KW-0963">Cytoplasm</keyword>
<keyword evidence="5" id="KW-1185">Reference proteome</keyword>
<dbReference type="InterPro" id="IPR009019">
    <property type="entry name" value="KH_sf_prok-type"/>
</dbReference>
<gene>
    <name evidence="3" type="primary">khpA</name>
    <name evidence="4" type="ORF">J2Z71_000700</name>
</gene>
<comment type="function">
    <text evidence="3">A probable RNA chaperone. Forms a complex with KhpB which binds to cellular RNA and controls its expression. Plays a role in peptidoglycan (PG) homeostasis and cell length regulation.</text>
</comment>
<keyword evidence="2 3" id="KW-0694">RNA-binding</keyword>
<dbReference type="CDD" id="cd22533">
    <property type="entry name" value="KH-II_YlqC-like"/>
    <property type="match status" value="1"/>
</dbReference>
<keyword evidence="3" id="KW-0143">Chaperone</keyword>
<evidence type="ECO:0000313" key="5">
    <source>
        <dbReference type="Proteomes" id="UP001519306"/>
    </source>
</evidence>
<evidence type="ECO:0000313" key="4">
    <source>
        <dbReference type="EMBL" id="MBP2025175.1"/>
    </source>
</evidence>
<organism evidence="4 5">
    <name type="scientific">Peptoniphilus stercorisuis</name>
    <dbReference type="NCBI Taxonomy" id="1436965"/>
    <lineage>
        <taxon>Bacteria</taxon>
        <taxon>Bacillati</taxon>
        <taxon>Bacillota</taxon>
        <taxon>Tissierellia</taxon>
        <taxon>Tissierellales</taxon>
        <taxon>Peptoniphilaceae</taxon>
        <taxon>Peptoniphilus</taxon>
    </lineage>
</organism>
<comment type="caution">
    <text evidence="4">The sequence shown here is derived from an EMBL/GenBank/DDBJ whole genome shotgun (WGS) entry which is preliminary data.</text>
</comment>
<dbReference type="PROSITE" id="PS50084">
    <property type="entry name" value="KH_TYPE_1"/>
    <property type="match status" value="1"/>
</dbReference>
<evidence type="ECO:0000256" key="3">
    <source>
        <dbReference type="HAMAP-Rule" id="MF_00088"/>
    </source>
</evidence>
<evidence type="ECO:0000256" key="2">
    <source>
        <dbReference type="ARBA" id="ARBA00022884"/>
    </source>
</evidence>
<dbReference type="RefSeq" id="WP_210060472.1">
    <property type="nucleotide sequence ID" value="NZ_JAGGLJ010000005.1"/>
</dbReference>
<keyword evidence="3" id="KW-0133">Cell shape</keyword>
<dbReference type="InterPro" id="IPR015946">
    <property type="entry name" value="KH_dom-like_a/b"/>
</dbReference>
<keyword evidence="3" id="KW-0961">Cell wall biogenesis/degradation</keyword>
<proteinExistence type="inferred from homology"/>
<dbReference type="PANTHER" id="PTHR34654">
    <property type="entry name" value="UPF0109 PROTEIN SCO5592"/>
    <property type="match status" value="1"/>
</dbReference>
<comment type="subcellular location">
    <subcellularLocation>
        <location evidence="3">Cytoplasm</location>
    </subcellularLocation>
</comment>
<dbReference type="InterPro" id="IPR020627">
    <property type="entry name" value="KhpA"/>
</dbReference>
<dbReference type="Pfam" id="PF13083">
    <property type="entry name" value="KH_KhpA-B"/>
    <property type="match status" value="1"/>
</dbReference>
<protein>
    <recommendedName>
        <fullName evidence="3">RNA-binding protein KhpA</fullName>
    </recommendedName>
    <alternativeName>
        <fullName evidence="3">KH-domain protein A</fullName>
    </alternativeName>
</protein>
<dbReference type="PANTHER" id="PTHR34654:SF1">
    <property type="entry name" value="RNA-BINDING PROTEIN KHPA"/>
    <property type="match status" value="1"/>
</dbReference>
<sequence>MVELVEYIAKSLVDDPNSVNVTSKKEEDELNIYLTVAEKDMGKVIGKQGRIAKAIRSILKATSLKENIRVSLEIEENK</sequence>
<dbReference type="EMBL" id="JAGGLJ010000005">
    <property type="protein sequence ID" value="MBP2025175.1"/>
    <property type="molecule type" value="Genomic_DNA"/>
</dbReference>
<evidence type="ECO:0000256" key="1">
    <source>
        <dbReference type="ARBA" id="ARBA00022490"/>
    </source>
</evidence>
<name>A0ABS4KBM1_9FIRM</name>